<feature type="domain" description="DUF4097" evidence="1">
    <location>
        <begin position="143"/>
        <end position="233"/>
    </location>
</feature>
<organism evidence="2">
    <name type="scientific">Roseihalotalea indica</name>
    <dbReference type="NCBI Taxonomy" id="2867963"/>
    <lineage>
        <taxon>Bacteria</taxon>
        <taxon>Pseudomonadati</taxon>
        <taxon>Bacteroidota</taxon>
        <taxon>Cytophagia</taxon>
        <taxon>Cytophagales</taxon>
        <taxon>Catalimonadaceae</taxon>
        <taxon>Roseihalotalea</taxon>
    </lineage>
</organism>
<dbReference type="InterPro" id="IPR025164">
    <property type="entry name" value="Toastrack_DUF4097"/>
</dbReference>
<protein>
    <submittedName>
        <fullName evidence="2">DUF4097 family beta strand repeat-containing protein</fullName>
    </submittedName>
</protein>
<dbReference type="AlphaFoldDB" id="A0AA49GQ57"/>
<reference evidence="2" key="1">
    <citation type="journal article" date="2023" name="Comput. Struct. Biotechnol. J.">
        <title>Discovery of a novel marine Bacteroidetes with a rich repertoire of carbohydrate-active enzymes.</title>
        <authorList>
            <person name="Chen B."/>
            <person name="Liu G."/>
            <person name="Chen Q."/>
            <person name="Wang H."/>
            <person name="Liu L."/>
            <person name="Tang K."/>
        </authorList>
    </citation>
    <scope>NUCLEOTIDE SEQUENCE</scope>
    <source>
        <strain evidence="2">TK19036</strain>
    </source>
</reference>
<dbReference type="Pfam" id="PF13349">
    <property type="entry name" value="DUF4097"/>
    <property type="match status" value="1"/>
</dbReference>
<evidence type="ECO:0000313" key="2">
    <source>
        <dbReference type="EMBL" id="WKN38428.1"/>
    </source>
</evidence>
<evidence type="ECO:0000259" key="1">
    <source>
        <dbReference type="Pfam" id="PF13349"/>
    </source>
</evidence>
<sequence>MILLSLFILIIPSLGFSPPPHRETITRSLQFAEDDASNELWLKNIEGNVKIIGYEGETVEITVEKTIDASTQERLQKGIEEVQLAAELDGNIMMVYMDAPFVDAHRKGDHFHYHADRHDDDYDYRMDFTVRVPRRVNLEVSTINDGSLTIENMQPQRIEAHNVNGPISCTNISGQTSAITVNGNVDISFTKAPDDNSRFKTINGDITLLTPKDFSADISFKSMNGDFYTNFEQIDYLPAEVSSNKEEGRNRTTYRIDRSTKIRIGQGGTTVETETLNGEVYLKHS</sequence>
<reference evidence="2" key="2">
    <citation type="journal article" date="2024" name="Antonie Van Leeuwenhoek">
        <title>Roseihalotalea indica gen. nov., sp. nov., a halophilic Bacteroidetes from mesopelagic Southwest Indian Ocean with higher carbohydrate metabolic potential.</title>
        <authorList>
            <person name="Chen B."/>
            <person name="Zhang M."/>
            <person name="Lin D."/>
            <person name="Ye J."/>
            <person name="Tang K."/>
        </authorList>
    </citation>
    <scope>NUCLEOTIDE SEQUENCE</scope>
    <source>
        <strain evidence="2">TK19036</strain>
    </source>
</reference>
<accession>A0AA49GQ57</accession>
<gene>
    <name evidence="2" type="ORF">K4G66_06900</name>
</gene>
<proteinExistence type="predicted"/>
<name>A0AA49GQ57_9BACT</name>
<dbReference type="EMBL" id="CP120682">
    <property type="protein sequence ID" value="WKN38428.1"/>
    <property type="molecule type" value="Genomic_DNA"/>
</dbReference>